<feature type="compositionally biased region" description="Low complexity" evidence="2">
    <location>
        <begin position="227"/>
        <end position="260"/>
    </location>
</feature>
<organism evidence="4 5">
    <name type="scientific">Recurvomyces mirabilis</name>
    <dbReference type="NCBI Taxonomy" id="574656"/>
    <lineage>
        <taxon>Eukaryota</taxon>
        <taxon>Fungi</taxon>
        <taxon>Dikarya</taxon>
        <taxon>Ascomycota</taxon>
        <taxon>Pezizomycotina</taxon>
        <taxon>Dothideomycetes</taxon>
        <taxon>Dothideomycetidae</taxon>
        <taxon>Mycosphaerellales</taxon>
        <taxon>Teratosphaeriaceae</taxon>
        <taxon>Recurvomyces</taxon>
    </lineage>
</organism>
<dbReference type="SUPFAM" id="SSF54495">
    <property type="entry name" value="UBC-like"/>
    <property type="match status" value="1"/>
</dbReference>
<evidence type="ECO:0000313" key="4">
    <source>
        <dbReference type="EMBL" id="KAK3680014.1"/>
    </source>
</evidence>
<comment type="caution">
    <text evidence="4">The sequence shown here is derived from an EMBL/GenBank/DDBJ whole genome shotgun (WGS) entry which is preliminary data.</text>
</comment>
<dbReference type="CDD" id="cd23799">
    <property type="entry name" value="UBCc_UBE2J"/>
    <property type="match status" value="1"/>
</dbReference>
<keyword evidence="1" id="KW-0833">Ubl conjugation pathway</keyword>
<evidence type="ECO:0000259" key="3">
    <source>
        <dbReference type="PROSITE" id="PS50127"/>
    </source>
</evidence>
<dbReference type="InterPro" id="IPR050113">
    <property type="entry name" value="Ub_conjugating_enzyme"/>
</dbReference>
<proteinExistence type="predicted"/>
<dbReference type="Proteomes" id="UP001274830">
    <property type="component" value="Unassembled WGS sequence"/>
</dbReference>
<feature type="domain" description="UBC core" evidence="3">
    <location>
        <begin position="12"/>
        <end position="164"/>
    </location>
</feature>
<dbReference type="PROSITE" id="PS50127">
    <property type="entry name" value="UBC_2"/>
    <property type="match status" value="1"/>
</dbReference>
<protein>
    <recommendedName>
        <fullName evidence="3">UBC core domain-containing protein</fullName>
    </recommendedName>
</protein>
<dbReference type="EMBL" id="JAUTXT010000001">
    <property type="protein sequence ID" value="KAK3680014.1"/>
    <property type="molecule type" value="Genomic_DNA"/>
</dbReference>
<reference evidence="4" key="1">
    <citation type="submission" date="2023-07" db="EMBL/GenBank/DDBJ databases">
        <title>Black Yeasts Isolated from many extreme environments.</title>
        <authorList>
            <person name="Coleine C."/>
            <person name="Stajich J.E."/>
            <person name="Selbmann L."/>
        </authorList>
    </citation>
    <scope>NUCLEOTIDE SEQUENCE</scope>
    <source>
        <strain evidence="4">CCFEE 5485</strain>
    </source>
</reference>
<feature type="region of interest" description="Disordered" evidence="2">
    <location>
        <begin position="197"/>
        <end position="260"/>
    </location>
</feature>
<dbReference type="InterPro" id="IPR000608">
    <property type="entry name" value="UBC"/>
</dbReference>
<dbReference type="FunFam" id="3.10.110.10:FF:000093">
    <property type="entry name" value="Ubiquitin conjugating enzyme (UbcF), putative"/>
    <property type="match status" value="1"/>
</dbReference>
<evidence type="ECO:0000256" key="2">
    <source>
        <dbReference type="SAM" id="MobiDB-lite"/>
    </source>
</evidence>
<dbReference type="PANTHER" id="PTHR24067">
    <property type="entry name" value="UBIQUITIN-CONJUGATING ENZYME E2"/>
    <property type="match status" value="1"/>
</dbReference>
<feature type="compositionally biased region" description="Polar residues" evidence="2">
    <location>
        <begin position="203"/>
        <end position="221"/>
    </location>
</feature>
<dbReference type="Pfam" id="PF00179">
    <property type="entry name" value="UQ_con"/>
    <property type="match status" value="1"/>
</dbReference>
<sequence length="469" mass="50543">MSTAGQFSSKNPTIKRILKEASELANQPSSDYHAAPLETDLFEWHFTIRGPPSPSPFEGGLYHGRIVLPPAYPLKPPSFRFLTPTGRFEVNREICLSISGHHEETWQPAWGIRTALVAIRSFMDTSASGQLGGMEASDDVRRRMAGQSTSFKCTACGKSNVEVMKEQDEAVKELGEDGQREEIVPEELRLAYRENLSERKDNPSTSQAQSPSAVTASSTAQPHDGPTTKAASAMANAAGTSSAPAAAPAHSQAQQLQTQQRPVEEGLPPWIDKAIWAVVGALIFMLLRRWMSLHFKTSPANPTQSYTTLTNTSSSATWAAELSVELIERLANGTKSGQRLLPLGYGLNVDYPALNASCQNPPFVQSRFTGGAGMPQIYCNTTTGLVGIPNNDYFGLKPAGENQCYNGDCSLPGENMVVTACQGAVTLFTVDYDAPENVETRQVEQQLGFASAGADGRPGWGPAHGWPPA</sequence>
<name>A0AAE1C6I4_9PEZI</name>
<evidence type="ECO:0000256" key="1">
    <source>
        <dbReference type="ARBA" id="ARBA00022786"/>
    </source>
</evidence>
<dbReference type="InterPro" id="IPR016135">
    <property type="entry name" value="UBQ-conjugating_enzyme/RWD"/>
</dbReference>
<dbReference type="SMART" id="SM00212">
    <property type="entry name" value="UBCc"/>
    <property type="match status" value="1"/>
</dbReference>
<gene>
    <name evidence="4" type="ORF">LTR78_000391</name>
</gene>
<keyword evidence="5" id="KW-1185">Reference proteome</keyword>
<dbReference type="Gene3D" id="3.10.110.10">
    <property type="entry name" value="Ubiquitin Conjugating Enzyme"/>
    <property type="match status" value="1"/>
</dbReference>
<evidence type="ECO:0000313" key="5">
    <source>
        <dbReference type="Proteomes" id="UP001274830"/>
    </source>
</evidence>
<dbReference type="AlphaFoldDB" id="A0AAE1C6I4"/>
<accession>A0AAE1C6I4</accession>